<sequence>MTAAERMAAIAKEETLRVATSPVRDDIHWLLKRCELLTKVAELARACRGGANEYDALNAALDALAEWEKSKVVK</sequence>
<accession>A0A0F8XMT8</accession>
<protein>
    <submittedName>
        <fullName evidence="1">Uncharacterized protein</fullName>
    </submittedName>
</protein>
<evidence type="ECO:0000313" key="1">
    <source>
        <dbReference type="EMBL" id="KKK62465.1"/>
    </source>
</evidence>
<comment type="caution">
    <text evidence="1">The sequence shown here is derived from an EMBL/GenBank/DDBJ whole genome shotgun (WGS) entry which is preliminary data.</text>
</comment>
<gene>
    <name evidence="1" type="ORF">LCGC14_3004050</name>
</gene>
<name>A0A0F8XMT8_9ZZZZ</name>
<dbReference type="AlphaFoldDB" id="A0A0F8XMT8"/>
<dbReference type="EMBL" id="LAZR01061979">
    <property type="protein sequence ID" value="KKK62465.1"/>
    <property type="molecule type" value="Genomic_DNA"/>
</dbReference>
<proteinExistence type="predicted"/>
<reference evidence="1" key="1">
    <citation type="journal article" date="2015" name="Nature">
        <title>Complex archaea that bridge the gap between prokaryotes and eukaryotes.</title>
        <authorList>
            <person name="Spang A."/>
            <person name="Saw J.H."/>
            <person name="Jorgensen S.L."/>
            <person name="Zaremba-Niedzwiedzka K."/>
            <person name="Martijn J."/>
            <person name="Lind A.E."/>
            <person name="van Eijk R."/>
            <person name="Schleper C."/>
            <person name="Guy L."/>
            <person name="Ettema T.J."/>
        </authorList>
    </citation>
    <scope>NUCLEOTIDE SEQUENCE</scope>
</reference>
<organism evidence="1">
    <name type="scientific">marine sediment metagenome</name>
    <dbReference type="NCBI Taxonomy" id="412755"/>
    <lineage>
        <taxon>unclassified sequences</taxon>
        <taxon>metagenomes</taxon>
        <taxon>ecological metagenomes</taxon>
    </lineage>
</organism>